<dbReference type="Proteomes" id="UP000443353">
    <property type="component" value="Unassembled WGS sequence"/>
</dbReference>
<sequence length="311" mass="33077">MDRFAELKAFCTVAATGGFSPAARRLGLVTSSVARLVDALEGRLGAVLLNRSTRSVTLTDAGRTYYEEALRILERLDAADEAAADGAAGVLRVAAPVTFSTLYVAPILPALRARHPRLTLDLRLDDAPANLVDEAIDVAIRIGSLDPQSNLVARKLAAHDRVLCASPAYLAAHGAPETPIALAAHDCLQFAFGAGRRTWRLQADDSNADAEDVEVRGVVHANNSEVLRQAALGGLGIAMLARWLVQRDLRAGTLVQVLPGYRVNPGPMDVGLYALYPASRRNSTKIRAFVDLLAEHLAAQDLGDHPSAPSA</sequence>
<dbReference type="InterPro" id="IPR036390">
    <property type="entry name" value="WH_DNA-bd_sf"/>
</dbReference>
<evidence type="ECO:0000313" key="6">
    <source>
        <dbReference type="EMBL" id="MVW62406.1"/>
    </source>
</evidence>
<comment type="caution">
    <text evidence="6">The sequence shown here is derived from an EMBL/GenBank/DDBJ whole genome shotgun (WGS) entry which is preliminary data.</text>
</comment>
<evidence type="ECO:0000256" key="4">
    <source>
        <dbReference type="ARBA" id="ARBA00023163"/>
    </source>
</evidence>
<proteinExistence type="inferred from homology"/>
<dbReference type="FunFam" id="1.10.10.10:FF:000001">
    <property type="entry name" value="LysR family transcriptional regulator"/>
    <property type="match status" value="1"/>
</dbReference>
<accession>A0A7X3G2A4</accession>
<dbReference type="Pfam" id="PF03466">
    <property type="entry name" value="LysR_substrate"/>
    <property type="match status" value="1"/>
</dbReference>
<organism evidence="6 7">
    <name type="scientific">Massilia cellulosiltytica</name>
    <dbReference type="NCBI Taxonomy" id="2683234"/>
    <lineage>
        <taxon>Bacteria</taxon>
        <taxon>Pseudomonadati</taxon>
        <taxon>Pseudomonadota</taxon>
        <taxon>Betaproteobacteria</taxon>
        <taxon>Burkholderiales</taxon>
        <taxon>Oxalobacteraceae</taxon>
        <taxon>Telluria group</taxon>
        <taxon>Massilia</taxon>
    </lineage>
</organism>
<dbReference type="AlphaFoldDB" id="A0A7X3G2A4"/>
<evidence type="ECO:0000313" key="7">
    <source>
        <dbReference type="Proteomes" id="UP000443353"/>
    </source>
</evidence>
<dbReference type="PANTHER" id="PTHR30537:SF5">
    <property type="entry name" value="HTH-TYPE TRANSCRIPTIONAL ACTIVATOR TTDR-RELATED"/>
    <property type="match status" value="1"/>
</dbReference>
<dbReference type="SUPFAM" id="SSF53850">
    <property type="entry name" value="Periplasmic binding protein-like II"/>
    <property type="match status" value="1"/>
</dbReference>
<dbReference type="Gene3D" id="1.10.10.10">
    <property type="entry name" value="Winged helix-like DNA-binding domain superfamily/Winged helix DNA-binding domain"/>
    <property type="match status" value="1"/>
</dbReference>
<dbReference type="Pfam" id="PF00126">
    <property type="entry name" value="HTH_1"/>
    <property type="match status" value="1"/>
</dbReference>
<dbReference type="PANTHER" id="PTHR30537">
    <property type="entry name" value="HTH-TYPE TRANSCRIPTIONAL REGULATOR"/>
    <property type="match status" value="1"/>
</dbReference>
<keyword evidence="3" id="KW-0238">DNA-binding</keyword>
<protein>
    <submittedName>
        <fullName evidence="6">LysR family transcriptional regulator</fullName>
    </submittedName>
</protein>
<keyword evidence="7" id="KW-1185">Reference proteome</keyword>
<gene>
    <name evidence="6" type="ORF">GPY61_20965</name>
</gene>
<feature type="domain" description="HTH lysR-type" evidence="5">
    <location>
        <begin position="1"/>
        <end position="59"/>
    </location>
</feature>
<dbReference type="InterPro" id="IPR000847">
    <property type="entry name" value="LysR_HTH_N"/>
</dbReference>
<keyword evidence="2" id="KW-0805">Transcription regulation</keyword>
<dbReference type="GO" id="GO:0003700">
    <property type="term" value="F:DNA-binding transcription factor activity"/>
    <property type="evidence" value="ECO:0007669"/>
    <property type="project" value="InterPro"/>
</dbReference>
<dbReference type="FunFam" id="3.40.190.290:FF:000001">
    <property type="entry name" value="Transcriptional regulator, LysR family"/>
    <property type="match status" value="1"/>
</dbReference>
<dbReference type="Gene3D" id="3.40.190.290">
    <property type="match status" value="1"/>
</dbReference>
<dbReference type="InterPro" id="IPR058163">
    <property type="entry name" value="LysR-type_TF_proteobact-type"/>
</dbReference>
<evidence type="ECO:0000259" key="5">
    <source>
        <dbReference type="PROSITE" id="PS50931"/>
    </source>
</evidence>
<dbReference type="PROSITE" id="PS50931">
    <property type="entry name" value="HTH_LYSR"/>
    <property type="match status" value="1"/>
</dbReference>
<dbReference type="RefSeq" id="WP_160409898.1">
    <property type="nucleotide sequence ID" value="NZ_WSES01000006.1"/>
</dbReference>
<dbReference type="GO" id="GO:0003677">
    <property type="term" value="F:DNA binding"/>
    <property type="evidence" value="ECO:0007669"/>
    <property type="project" value="UniProtKB-KW"/>
</dbReference>
<keyword evidence="4" id="KW-0804">Transcription</keyword>
<dbReference type="CDD" id="cd08422">
    <property type="entry name" value="PBP2_CrgA_like"/>
    <property type="match status" value="1"/>
</dbReference>
<dbReference type="InterPro" id="IPR005119">
    <property type="entry name" value="LysR_subst-bd"/>
</dbReference>
<dbReference type="EMBL" id="WSES01000006">
    <property type="protein sequence ID" value="MVW62406.1"/>
    <property type="molecule type" value="Genomic_DNA"/>
</dbReference>
<dbReference type="InterPro" id="IPR036388">
    <property type="entry name" value="WH-like_DNA-bd_sf"/>
</dbReference>
<evidence type="ECO:0000256" key="1">
    <source>
        <dbReference type="ARBA" id="ARBA00009437"/>
    </source>
</evidence>
<name>A0A7X3G2A4_9BURK</name>
<reference evidence="6 7" key="1">
    <citation type="submission" date="2019-12" db="EMBL/GenBank/DDBJ databases">
        <authorList>
            <person name="Li C."/>
            <person name="Zhao J."/>
        </authorList>
    </citation>
    <scope>NUCLEOTIDE SEQUENCE [LARGE SCALE GENOMIC DNA]</scope>
    <source>
        <strain evidence="6 7">NEAU-DD11</strain>
    </source>
</reference>
<evidence type="ECO:0000256" key="2">
    <source>
        <dbReference type="ARBA" id="ARBA00023015"/>
    </source>
</evidence>
<dbReference type="SUPFAM" id="SSF46785">
    <property type="entry name" value="Winged helix' DNA-binding domain"/>
    <property type="match status" value="1"/>
</dbReference>
<evidence type="ECO:0000256" key="3">
    <source>
        <dbReference type="ARBA" id="ARBA00023125"/>
    </source>
</evidence>
<comment type="similarity">
    <text evidence="1">Belongs to the LysR transcriptional regulatory family.</text>
</comment>